<dbReference type="NCBIfam" id="TIGR02243">
    <property type="entry name" value="putative baseplate assembly protein"/>
    <property type="match status" value="1"/>
</dbReference>
<dbReference type="Proteomes" id="UP000675880">
    <property type="component" value="Unassembled WGS sequence"/>
</dbReference>
<proteinExistence type="predicted"/>
<evidence type="ECO:0000313" key="1">
    <source>
        <dbReference type="EMBL" id="CAE6791877.1"/>
    </source>
</evidence>
<comment type="caution">
    <text evidence="1">The sequence shown here is derived from an EMBL/GenBank/DDBJ whole genome shotgun (WGS) entry which is preliminary data.</text>
</comment>
<keyword evidence="2" id="KW-1185">Reference proteome</keyword>
<dbReference type="InterPro" id="IPR011749">
    <property type="entry name" value="CHP02243"/>
</dbReference>
<protein>
    <submittedName>
        <fullName evidence="1">Baseplate assembly protein</fullName>
    </submittedName>
</protein>
<dbReference type="RefSeq" id="WP_213043907.1">
    <property type="nucleotide sequence ID" value="NZ_CAJNBJ010000019.1"/>
</dbReference>
<organism evidence="1 2">
    <name type="scientific">Nitrospira defluvii</name>
    <dbReference type="NCBI Taxonomy" id="330214"/>
    <lineage>
        <taxon>Bacteria</taxon>
        <taxon>Pseudomonadati</taxon>
        <taxon>Nitrospirota</taxon>
        <taxon>Nitrospiria</taxon>
        <taxon>Nitrospirales</taxon>
        <taxon>Nitrospiraceae</taxon>
        <taxon>Nitrospira</taxon>
    </lineage>
</organism>
<sequence length="950" mass="102603">MSQDVRNECGCCAGIEAATPGLLFNRPGLSAIAYRVGTYQTFRQSLQARLSDSRWTVLRGLRTRDDDDFTIALLDAWAMTGDILTFYQERIANESYLRTATERLSILEQSRLLGYQLGPGLAAATHLAFTLEEHPGLPQQAVQPITLAIGTKVQSVPGPDEQPQTFETIEAIQARTEWNALRAQQTASQLLSWNMTELWVAGTNVGLTVGEVLLIVTDTGSGFEASIRRVTGVMSHLERKSTQVLLATLSSSAGTIAATRPGVYVMRTIASPFGHNAPLQPQYSSGVFQGTFSEWALDASETVTRITLSSRNDKILKDSVVVVEQDDPGTGSRIWTFALVSDVVHRSVARYGIAGNGTQLTLSAGWAKDADSKLDLLRTMTIAAQNEELTPAALPLLYPVYGEELSFDQLVDGLMPGRPLAVSGTRQRIRITAVPRTSKRRRLPLDLPGDVPSPPDLPDVPDIELPPILMLDSGEVVFLTVGDMLSLVAPPMTVAGSVLTALTPSEFGAALTDSAPPLLRLQVMDRDGQIGYVNISAGAIEMLPPSDADDTVSEIAFIDEAIGTSIAQDRDRTTVQLATALVNVYARTTVRINANVAAATHGESVREPLGSGDAAVPYQHFTLRQPPLTYVGADTPDGSTSTLKVYVNEVLWEEVPFFYGHGPTERIYITRRDDEGRTTIRFGDGITGARLPTGQNNVRAEYRKGTGLGGLVRAGQLSLLMSRPLGLKGVLNPEAAEGAEDPESRDDARTNAPLTVLTMERAVSLQDYEDFARTFSGVAKAQAVWVWDGRKRSIFLTVAGPDGEVLTEDGSVITKLKESLRTYGDPFVAFTVKPYRQAWFEIDGTVTIDPEHVSNVVMDAISVDLGQRYAFEARAFGQPVALSEVIAAIQAVPGVVAVDLDRFARTDHTLPAIQPRLIADRPAMGADGVMPAAELLLLDPGSLTQLKAVQ</sequence>
<accession>A0ABM8S6V2</accession>
<dbReference type="EMBL" id="CAJNBJ010000019">
    <property type="protein sequence ID" value="CAE6791877.1"/>
    <property type="molecule type" value="Genomic_DNA"/>
</dbReference>
<name>A0ABM8S6V2_9BACT</name>
<evidence type="ECO:0000313" key="2">
    <source>
        <dbReference type="Proteomes" id="UP000675880"/>
    </source>
</evidence>
<reference evidence="1 2" key="1">
    <citation type="submission" date="2021-02" db="EMBL/GenBank/DDBJ databases">
        <authorList>
            <person name="Han P."/>
        </authorList>
    </citation>
    <scope>NUCLEOTIDE SEQUENCE [LARGE SCALE GENOMIC DNA]</scope>
    <source>
        <strain evidence="1">Candidatus Nitrospira sp. ZN2</strain>
    </source>
</reference>
<gene>
    <name evidence="1" type="ORF">NSPZN2_60048</name>
</gene>